<keyword evidence="6 7" id="KW-0464">Manganese</keyword>
<proteinExistence type="inferred from homology"/>
<dbReference type="EMBL" id="RXYK01000011">
    <property type="protein sequence ID" value="RTY36943.1"/>
    <property type="molecule type" value="Genomic_DNA"/>
</dbReference>
<dbReference type="GO" id="GO:0030976">
    <property type="term" value="F:thiamine pyrophosphate binding"/>
    <property type="evidence" value="ECO:0007669"/>
    <property type="project" value="UniProtKB-UniRule"/>
</dbReference>
<dbReference type="RefSeq" id="WP_126384776.1">
    <property type="nucleotide sequence ID" value="NZ_RXYK01000011.1"/>
</dbReference>
<dbReference type="HAMAP" id="MF_01659">
    <property type="entry name" value="MenD"/>
    <property type="match status" value="1"/>
</dbReference>
<dbReference type="InterPro" id="IPR011766">
    <property type="entry name" value="TPP_enzyme_TPP-bd"/>
</dbReference>
<dbReference type="Gene3D" id="3.40.50.1220">
    <property type="entry name" value="TPP-binding domain"/>
    <property type="match status" value="1"/>
</dbReference>
<dbReference type="GO" id="GO:0030145">
    <property type="term" value="F:manganese ion binding"/>
    <property type="evidence" value="ECO:0007669"/>
    <property type="project" value="UniProtKB-UniRule"/>
</dbReference>
<evidence type="ECO:0000256" key="5">
    <source>
        <dbReference type="ARBA" id="ARBA00023052"/>
    </source>
</evidence>
<comment type="cofactor">
    <cofactor evidence="7">
        <name>Mg(2+)</name>
        <dbReference type="ChEBI" id="CHEBI:18420"/>
    </cofactor>
    <cofactor evidence="7">
        <name>Mn(2+)</name>
        <dbReference type="ChEBI" id="CHEBI:29035"/>
    </cofactor>
</comment>
<sequence>MNNPQLTTVWSSVMVEELIRQGASFFCISPGSRSTPLTAAIARNPEASWKMFPDERSAGFFALGHARATGFPAVLVCTSGTAVANYLPAVVEASNDRIPMLILSADRPFELRECGANQTIRQNGIFGTFTRWQMELPEPSTSIPLQSLLSTIAHGVEKSLNSPRGPVHLNQPFREPFEPESSSTPEPWLEPLQAWQTGRRPSTVAAQPEKHPDMDSMRTLRELTGNARQPLIIAGNSTDENDSRAIAELADDLQVPLYADMTSGLRFSSSILPWQQAFASPEFRNAFRPDLVIHFGGGLISRHPSDALKQWKPDHLAVIRNHPGRYSPDHSVTLSIEASLRLTADALRGCRTGASALMAPAKRFFTEADREIAAATAPDLPVSEIGTARIVSELLPPDHLLFLSNSMPVRAMDTYAHTGKENPIKTGTNRGASGIDGIISTAAGFAEGHGQPLCLMIGDLAFLHDLNALSLINSLRVPIQLILLNNNGGGIFSFLPVSEFDDIFEPNFATPQNFSGRPAAAMFGLDYAAPLTNSEFRESLLSALNSNRSTIIEVVCSRSENVRLHRALQARLGLLATEAFFIP</sequence>
<dbReference type="Proteomes" id="UP000279908">
    <property type="component" value="Unassembled WGS sequence"/>
</dbReference>
<dbReference type="Pfam" id="PF02776">
    <property type="entry name" value="TPP_enzyme_N"/>
    <property type="match status" value="1"/>
</dbReference>
<evidence type="ECO:0000313" key="10">
    <source>
        <dbReference type="Proteomes" id="UP000279908"/>
    </source>
</evidence>
<comment type="subunit">
    <text evidence="7">Homodimer.</text>
</comment>
<gene>
    <name evidence="7 9" type="primary">menD</name>
    <name evidence="9" type="ORF">EKD02_07425</name>
</gene>
<protein>
    <recommendedName>
        <fullName evidence="7">2-succinyl-5-enolpyruvyl-6-hydroxy-3-cyclohexene-1-carboxylate synthase</fullName>
        <shortName evidence="7">SEPHCHC synthase</shortName>
        <ecNumber evidence="7">2.2.1.9</ecNumber>
    </recommendedName>
    <alternativeName>
        <fullName evidence="7">Menaquinone biosynthesis protein MenD</fullName>
    </alternativeName>
</protein>
<dbReference type="CDD" id="cd02009">
    <property type="entry name" value="TPP_SHCHC_synthase"/>
    <property type="match status" value="1"/>
</dbReference>
<dbReference type="InterPro" id="IPR029061">
    <property type="entry name" value="THDP-binding"/>
</dbReference>
<evidence type="ECO:0000256" key="4">
    <source>
        <dbReference type="ARBA" id="ARBA00022842"/>
    </source>
</evidence>
<dbReference type="Gene3D" id="3.40.50.970">
    <property type="match status" value="2"/>
</dbReference>
<feature type="domain" description="CHASE" evidence="8">
    <location>
        <begin position="508"/>
        <end position="583"/>
    </location>
</feature>
<organism evidence="9 10">
    <name type="scientific">Chlorobium phaeovibrioides</name>
    <dbReference type="NCBI Taxonomy" id="1094"/>
    <lineage>
        <taxon>Bacteria</taxon>
        <taxon>Pseudomonadati</taxon>
        <taxon>Chlorobiota</taxon>
        <taxon>Chlorobiia</taxon>
        <taxon>Chlorobiales</taxon>
        <taxon>Chlorobiaceae</taxon>
        <taxon>Chlorobium/Pelodictyon group</taxon>
        <taxon>Chlorobium</taxon>
    </lineage>
</organism>
<dbReference type="GO" id="GO:0009234">
    <property type="term" value="P:menaquinone biosynthetic process"/>
    <property type="evidence" value="ECO:0007669"/>
    <property type="project" value="UniProtKB-UniRule"/>
</dbReference>
<comment type="pathway">
    <text evidence="7">Quinol/quinone metabolism; 1,4-dihydroxy-2-naphthoate biosynthesis; 1,4-dihydroxy-2-naphthoate from chorismate: step 2/7.</text>
</comment>
<comment type="catalytic activity">
    <reaction evidence="7">
        <text>isochorismate + 2-oxoglutarate + H(+) = 5-enolpyruvoyl-6-hydroxy-2-succinyl-cyclohex-3-ene-1-carboxylate + CO2</text>
        <dbReference type="Rhea" id="RHEA:25593"/>
        <dbReference type="ChEBI" id="CHEBI:15378"/>
        <dbReference type="ChEBI" id="CHEBI:16526"/>
        <dbReference type="ChEBI" id="CHEBI:16810"/>
        <dbReference type="ChEBI" id="CHEBI:29780"/>
        <dbReference type="ChEBI" id="CHEBI:58818"/>
        <dbReference type="EC" id="2.2.1.9"/>
    </reaction>
</comment>
<evidence type="ECO:0000256" key="2">
    <source>
        <dbReference type="ARBA" id="ARBA00022679"/>
    </source>
</evidence>
<comment type="function">
    <text evidence="7">Catalyzes the thiamine diphosphate-dependent decarboxylation of 2-oxoglutarate and the subsequent addition of the resulting succinic semialdehyde-thiamine pyrophosphate anion to isochorismate to yield 2-succinyl-5-enolpyruvyl-6-hydroxy-3-cyclohexene-1-carboxylate (SEPHCHC).</text>
</comment>
<dbReference type="PANTHER" id="PTHR42916">
    <property type="entry name" value="2-SUCCINYL-5-ENOLPYRUVYL-6-HYDROXY-3-CYCLOHEXENE-1-CARBOXYLATE SYNTHASE"/>
    <property type="match status" value="1"/>
</dbReference>
<keyword evidence="1 7" id="KW-0474">Menaquinone biosynthesis</keyword>
<dbReference type="CDD" id="cd07037">
    <property type="entry name" value="TPP_PYR_MenD"/>
    <property type="match status" value="1"/>
</dbReference>
<keyword evidence="5 7" id="KW-0786">Thiamine pyrophosphate</keyword>
<evidence type="ECO:0000256" key="7">
    <source>
        <dbReference type="HAMAP-Rule" id="MF_01659"/>
    </source>
</evidence>
<dbReference type="SUPFAM" id="SSF52467">
    <property type="entry name" value="DHS-like NAD/FAD-binding domain"/>
    <property type="match status" value="1"/>
</dbReference>
<evidence type="ECO:0000256" key="1">
    <source>
        <dbReference type="ARBA" id="ARBA00022428"/>
    </source>
</evidence>
<dbReference type="GO" id="GO:0000287">
    <property type="term" value="F:magnesium ion binding"/>
    <property type="evidence" value="ECO:0007669"/>
    <property type="project" value="UniProtKB-UniRule"/>
</dbReference>
<dbReference type="InterPro" id="IPR029035">
    <property type="entry name" value="DHS-like_NAD/FAD-binding_dom"/>
</dbReference>
<dbReference type="InterPro" id="IPR004433">
    <property type="entry name" value="MenaQ_synth_MenD"/>
</dbReference>
<evidence type="ECO:0000259" key="8">
    <source>
        <dbReference type="PROSITE" id="PS50839"/>
    </source>
</evidence>
<accession>A0A432ATC3</accession>
<dbReference type="Pfam" id="PF02775">
    <property type="entry name" value="TPP_enzyme_C"/>
    <property type="match status" value="1"/>
</dbReference>
<evidence type="ECO:0000256" key="3">
    <source>
        <dbReference type="ARBA" id="ARBA00022723"/>
    </source>
</evidence>
<dbReference type="UniPathway" id="UPA00079"/>
<keyword evidence="3 7" id="KW-0479">Metal-binding</keyword>
<comment type="caution">
    <text evidence="9">The sequence shown here is derived from an EMBL/GenBank/DDBJ whole genome shotgun (WGS) entry which is preliminary data.</text>
</comment>
<dbReference type="PIRSF" id="PIRSF004983">
    <property type="entry name" value="MenD"/>
    <property type="match status" value="1"/>
</dbReference>
<dbReference type="UniPathway" id="UPA01057">
    <property type="reaction ID" value="UER00164"/>
</dbReference>
<evidence type="ECO:0000256" key="6">
    <source>
        <dbReference type="ARBA" id="ARBA00023211"/>
    </source>
</evidence>
<dbReference type="EC" id="2.2.1.9" evidence="7"/>
<name>A0A432ATC3_CHLPH</name>
<comment type="pathway">
    <text evidence="7">Quinol/quinone metabolism; menaquinone biosynthesis.</text>
</comment>
<dbReference type="InterPro" id="IPR012001">
    <property type="entry name" value="Thiamin_PyroP_enz_TPP-bd_dom"/>
</dbReference>
<reference evidence="9 10" key="1">
    <citation type="submission" date="2018-12" db="EMBL/GenBank/DDBJ databases">
        <authorList>
            <person name="Lunina O.N."/>
            <person name="Grouzdev D.S."/>
            <person name="Gorlenko V.M."/>
            <person name="Savvichev A.S."/>
        </authorList>
    </citation>
    <scope>NUCLEOTIDE SEQUENCE [LARGE SCALE GENOMIC DNA]</scope>
    <source>
        <strain evidence="9 10">BrKhr-17</strain>
    </source>
</reference>
<dbReference type="AlphaFoldDB" id="A0A432ATC3"/>
<comment type="similarity">
    <text evidence="7">Belongs to the TPP enzyme family. MenD subfamily.</text>
</comment>
<dbReference type="SUPFAM" id="SSF52518">
    <property type="entry name" value="Thiamin diphosphate-binding fold (THDP-binding)"/>
    <property type="match status" value="2"/>
</dbReference>
<keyword evidence="4 7" id="KW-0460">Magnesium</keyword>
<dbReference type="InterPro" id="IPR032264">
    <property type="entry name" value="MenD_middle"/>
</dbReference>
<dbReference type="Pfam" id="PF16582">
    <property type="entry name" value="TPP_enzyme_M_2"/>
    <property type="match status" value="1"/>
</dbReference>
<dbReference type="InterPro" id="IPR006189">
    <property type="entry name" value="CHASE_dom"/>
</dbReference>
<keyword evidence="2 7" id="KW-0808">Transferase</keyword>
<comment type="cofactor">
    <cofactor evidence="7">
        <name>thiamine diphosphate</name>
        <dbReference type="ChEBI" id="CHEBI:58937"/>
    </cofactor>
    <text evidence="7">Binds 1 thiamine pyrophosphate per subunit.</text>
</comment>
<dbReference type="GO" id="GO:0070204">
    <property type="term" value="F:2-succinyl-5-enolpyruvyl-6-hydroxy-3-cyclohexene-1-carboxylic-acid synthase activity"/>
    <property type="evidence" value="ECO:0007669"/>
    <property type="project" value="UniProtKB-UniRule"/>
</dbReference>
<evidence type="ECO:0000313" key="9">
    <source>
        <dbReference type="EMBL" id="RTY36943.1"/>
    </source>
</evidence>
<dbReference type="PROSITE" id="PS50839">
    <property type="entry name" value="CHASE"/>
    <property type="match status" value="1"/>
</dbReference>
<dbReference type="NCBIfam" id="TIGR00173">
    <property type="entry name" value="menD"/>
    <property type="match status" value="1"/>
</dbReference>
<dbReference type="PANTHER" id="PTHR42916:SF1">
    <property type="entry name" value="PROTEIN PHYLLO, CHLOROPLASTIC"/>
    <property type="match status" value="1"/>
</dbReference>